<evidence type="ECO:0000256" key="1">
    <source>
        <dbReference type="SAM" id="Phobius"/>
    </source>
</evidence>
<protein>
    <submittedName>
        <fullName evidence="3">Aste57867_21773 protein</fullName>
    </submittedName>
</protein>
<evidence type="ECO:0000313" key="3">
    <source>
        <dbReference type="EMBL" id="VFT98442.1"/>
    </source>
</evidence>
<evidence type="ECO:0000313" key="4">
    <source>
        <dbReference type="Proteomes" id="UP000332933"/>
    </source>
</evidence>
<reference evidence="3 4" key="1">
    <citation type="submission" date="2019-03" db="EMBL/GenBank/DDBJ databases">
        <authorList>
            <person name="Gaulin E."/>
            <person name="Dumas B."/>
        </authorList>
    </citation>
    <scope>NUCLEOTIDE SEQUENCE [LARGE SCALE GENOMIC DNA]</scope>
    <source>
        <strain evidence="3">CBS 568.67</strain>
    </source>
</reference>
<evidence type="ECO:0000313" key="2">
    <source>
        <dbReference type="EMBL" id="KAF0686402.1"/>
    </source>
</evidence>
<dbReference type="EMBL" id="CAADRA010007028">
    <property type="protein sequence ID" value="VFT98442.1"/>
    <property type="molecule type" value="Genomic_DNA"/>
</dbReference>
<keyword evidence="1" id="KW-0812">Transmembrane</keyword>
<feature type="transmembrane region" description="Helical" evidence="1">
    <location>
        <begin position="271"/>
        <end position="296"/>
    </location>
</feature>
<keyword evidence="1" id="KW-1133">Transmembrane helix</keyword>
<keyword evidence="1" id="KW-0472">Membrane</keyword>
<dbReference type="Proteomes" id="UP000332933">
    <property type="component" value="Unassembled WGS sequence"/>
</dbReference>
<gene>
    <name evidence="3" type="primary">Aste57867_21773</name>
    <name evidence="2" type="ORF">As57867_021704</name>
    <name evidence="3" type="ORF">ASTE57867_21773</name>
</gene>
<dbReference type="PROSITE" id="PS51257">
    <property type="entry name" value="PROKAR_LIPOPROTEIN"/>
    <property type="match status" value="1"/>
</dbReference>
<sequence length="322" mass="35340">MEPKYVVAYEHGDCSGGVLYVRSGANATIAGSSACTNSIAITTKGVSPPAYIPLEEYMDLVWDDTIGVTERVIQNTCVYTGPDHGFLLADCWADPHTYSYYQDSNCRERIETEKEPQSITCVIPNAFVAPSNTKGKAPIPPKYIKKYEHNDCTGALLYYDDFTGDTAANQEVTPCKDGFEIALDAPTPDRFVAGQTYMSVTNPYLLFSGTVLDRTCVSYQPSKYVKVDCVTRTSAFYTDDACANHDQQVLYPHKVWGVHCTTPHRLSASGWHGYTGIVVGLVLITLAAVGVFGTLYRRNKKSQAYLPINDGSSKLQGRLVST</sequence>
<accession>A0A485LIE5</accession>
<keyword evidence="4" id="KW-1185">Reference proteome</keyword>
<proteinExistence type="predicted"/>
<dbReference type="EMBL" id="VJMH01007002">
    <property type="protein sequence ID" value="KAF0686402.1"/>
    <property type="molecule type" value="Genomic_DNA"/>
</dbReference>
<dbReference type="OrthoDB" id="59210at2759"/>
<dbReference type="AlphaFoldDB" id="A0A485LIE5"/>
<reference evidence="2" key="2">
    <citation type="submission" date="2019-06" db="EMBL/GenBank/DDBJ databases">
        <title>Genomics analysis of Aphanomyces spp. identifies a new class of oomycete effector associated with host adaptation.</title>
        <authorList>
            <person name="Gaulin E."/>
        </authorList>
    </citation>
    <scope>NUCLEOTIDE SEQUENCE</scope>
    <source>
        <strain evidence="2">CBS 578.67</strain>
    </source>
</reference>
<organism evidence="3 4">
    <name type="scientific">Aphanomyces stellatus</name>
    <dbReference type="NCBI Taxonomy" id="120398"/>
    <lineage>
        <taxon>Eukaryota</taxon>
        <taxon>Sar</taxon>
        <taxon>Stramenopiles</taxon>
        <taxon>Oomycota</taxon>
        <taxon>Saprolegniomycetes</taxon>
        <taxon>Saprolegniales</taxon>
        <taxon>Verrucalvaceae</taxon>
        <taxon>Aphanomyces</taxon>
    </lineage>
</organism>
<name>A0A485LIE5_9STRA</name>